<dbReference type="PANTHER" id="PTHR43628:SF11">
    <property type="entry name" value="PROTEIN DSF2"/>
    <property type="match status" value="1"/>
</dbReference>
<reference evidence="3" key="2">
    <citation type="journal article" date="2009" name="Genome Res.">
        <title>Comparative genomic analyses of the human fungal pathogens Coccidioides and their relatives.</title>
        <authorList>
            <person name="Sharpton T.J."/>
            <person name="Stajich J.E."/>
            <person name="Rounsley S.D."/>
            <person name="Gardner M.J."/>
            <person name="Wortman J.R."/>
            <person name="Jordar V.S."/>
            <person name="Maiti R."/>
            <person name="Kodira C.D."/>
            <person name="Neafsey D.E."/>
            <person name="Zeng Q."/>
            <person name="Hung C.-Y."/>
            <person name="McMahan C."/>
            <person name="Muszewska A."/>
            <person name="Grynberg M."/>
            <person name="Mandel M.A."/>
            <person name="Kellner E.M."/>
            <person name="Barker B.M."/>
            <person name="Galgiani J.N."/>
            <person name="Orbach M.J."/>
            <person name="Kirkland T.N."/>
            <person name="Cole G.T."/>
            <person name="Henn M.R."/>
            <person name="Birren B.W."/>
            <person name="Taylor J.W."/>
        </authorList>
    </citation>
    <scope>NUCLEOTIDE SEQUENCE [LARGE SCALE GENOMIC DNA]</scope>
    <source>
        <strain evidence="3">RMSCC 3488</strain>
    </source>
</reference>
<dbReference type="SMART" id="SM00671">
    <property type="entry name" value="SEL1"/>
    <property type="match status" value="3"/>
</dbReference>
<feature type="region of interest" description="Disordered" evidence="1">
    <location>
        <begin position="56"/>
        <end position="362"/>
    </location>
</feature>
<dbReference type="InterPro" id="IPR052945">
    <property type="entry name" value="Mitotic_Regulator"/>
</dbReference>
<evidence type="ECO:0000313" key="2">
    <source>
        <dbReference type="EMBL" id="KMM70250.1"/>
    </source>
</evidence>
<reference evidence="2 3" key="1">
    <citation type="submission" date="2007-06" db="EMBL/GenBank/DDBJ databases">
        <title>The Genome Sequence of Coccidioides posadasii RMSCC_3488.</title>
        <authorList>
            <consortium name="Coccidioides Genome Resources Consortium"/>
            <consortium name="The Broad Institute Genome Sequencing Platform"/>
            <person name="Henn M.R."/>
            <person name="Sykes S."/>
            <person name="Young S."/>
            <person name="Jaffe D."/>
            <person name="Berlin A."/>
            <person name="Alvarez P."/>
            <person name="Butler J."/>
            <person name="Gnerre S."/>
            <person name="Grabherr M."/>
            <person name="Mauceli E."/>
            <person name="Brockman W."/>
            <person name="Kodira C."/>
            <person name="Alvarado L."/>
            <person name="Zeng Q."/>
            <person name="Crawford M."/>
            <person name="Antoine C."/>
            <person name="Devon K."/>
            <person name="Galgiani J."/>
            <person name="Orsborn K."/>
            <person name="Lewis M.L."/>
            <person name="Nusbaum C."/>
            <person name="Galagan J."/>
            <person name="Birren B."/>
        </authorList>
    </citation>
    <scope>NUCLEOTIDE SEQUENCE [LARGE SCALE GENOMIC DNA]</scope>
    <source>
        <strain evidence="2 3">RMSCC 3488</strain>
    </source>
</reference>
<evidence type="ECO:0000313" key="3">
    <source>
        <dbReference type="Proteomes" id="UP000054567"/>
    </source>
</evidence>
<feature type="compositionally biased region" description="Basic and acidic residues" evidence="1">
    <location>
        <begin position="190"/>
        <end position="204"/>
    </location>
</feature>
<proteinExistence type="predicted"/>
<feature type="compositionally biased region" description="Polar residues" evidence="1">
    <location>
        <begin position="424"/>
        <end position="441"/>
    </location>
</feature>
<feature type="region of interest" description="Disordered" evidence="1">
    <location>
        <begin position="1"/>
        <end position="27"/>
    </location>
</feature>
<feature type="compositionally biased region" description="Basic residues" evidence="1">
    <location>
        <begin position="718"/>
        <end position="738"/>
    </location>
</feature>
<gene>
    <name evidence="2" type="ORF">CPAG_06562</name>
</gene>
<evidence type="ECO:0008006" key="4">
    <source>
        <dbReference type="Google" id="ProtNLM"/>
    </source>
</evidence>
<dbReference type="InterPro" id="IPR011990">
    <property type="entry name" value="TPR-like_helical_dom_sf"/>
</dbReference>
<dbReference type="GO" id="GO:0010972">
    <property type="term" value="P:negative regulation of G2/M transition of mitotic cell cycle"/>
    <property type="evidence" value="ECO:0007669"/>
    <property type="project" value="TreeGrafter"/>
</dbReference>
<evidence type="ECO:0000256" key="1">
    <source>
        <dbReference type="SAM" id="MobiDB-lite"/>
    </source>
</evidence>
<feature type="compositionally biased region" description="Basic and acidic residues" evidence="1">
    <location>
        <begin position="449"/>
        <end position="459"/>
    </location>
</feature>
<dbReference type="InterPro" id="IPR006597">
    <property type="entry name" value="Sel1-like"/>
</dbReference>
<dbReference type="SUPFAM" id="SSF81901">
    <property type="entry name" value="HCP-like"/>
    <property type="match status" value="1"/>
</dbReference>
<sequence length="738" mass="80411">MATDDPSRLQASPGKILPGERLTSSPRIAHYDGEIPPALSPLDAFAAQGRLLAKQFDQSRKDGRRLSRIPPASVARSLSRPRPGYFRSASSEGTREGSKPPLSPAFREHNHLAVEEPKFRPISQHPRLSGLPADQDGGDPRPWGREGVSRSASKDNIPGSPNEEVGLGLGVRDAAGPAGRPLVGVGVTTSKKESHNDPMSRSRSDTLVPPIPLPRSSSSPGLSHTESSDDDYYTSSNAGSTFSKPRKLSSSSGMSMPHSPMSNFTRPDPRSLSPASERSGTPHVLQRPSFNFSRPLSRSSTSISLPSPLTPDPTPNELQPRMMTRDNRPAPINTSERSPLSTQDAEEPPPSATYTYAKYNLPRGREVVRDSTVFSGLQAPHFEWKEPLFESPPPSAVREKFARTPSPSPAKIQQQPTSPPTTQRASPAKTSPARSIKQINRSPAAPSRHSFENDSREVLTLRTPSSSTKAKPKSSDQDDAKSTSANSGSTIRPHTSHKESKPSDNGDNPDQPSAEDYVAKGIACHENGSLKESTYYLRLAAMQNHPTGMLMYALACRHGWGMRPNPQEGVEWLRKAVNSVADITQEVNTADLQPRGKALQEQKARQAQFALSIYELGVSHLNGWGVDQDKTLARRCFEIAGQWGDVDALAEAGYCYAEGVGCKKDLKKAAKYYRMAEAKGMSMVGNSWIYKDKYMGDDEPTLPDANVKSISSSEKQPSRNKSRTRSIFGRKKSNAHDC</sequence>
<protein>
    <recommendedName>
        <fullName evidence="4">Cell cycle inhibitor Nif1</fullName>
    </recommendedName>
</protein>
<feature type="compositionally biased region" description="Polar residues" evidence="1">
    <location>
        <begin position="332"/>
        <end position="343"/>
    </location>
</feature>
<dbReference type="Pfam" id="PF08238">
    <property type="entry name" value="Sel1"/>
    <property type="match status" value="4"/>
</dbReference>
<organism evidence="2 3">
    <name type="scientific">Coccidioides posadasii RMSCC 3488</name>
    <dbReference type="NCBI Taxonomy" id="454284"/>
    <lineage>
        <taxon>Eukaryota</taxon>
        <taxon>Fungi</taxon>
        <taxon>Dikarya</taxon>
        <taxon>Ascomycota</taxon>
        <taxon>Pezizomycotina</taxon>
        <taxon>Eurotiomycetes</taxon>
        <taxon>Eurotiomycetidae</taxon>
        <taxon>Onygenales</taxon>
        <taxon>Onygenaceae</taxon>
        <taxon>Coccidioides</taxon>
    </lineage>
</organism>
<dbReference type="GO" id="GO:0032153">
    <property type="term" value="C:cell division site"/>
    <property type="evidence" value="ECO:0007669"/>
    <property type="project" value="TreeGrafter"/>
</dbReference>
<accession>A0A0J6FLD2</accession>
<name>A0A0J6FLD2_COCPO</name>
<dbReference type="VEuPathDB" id="FungiDB:CPAG_06562"/>
<feature type="compositionally biased region" description="Low complexity" evidence="1">
    <location>
        <begin position="214"/>
        <end position="225"/>
    </location>
</feature>
<feature type="compositionally biased region" description="Basic and acidic residues" evidence="1">
    <location>
        <begin position="106"/>
        <end position="119"/>
    </location>
</feature>
<dbReference type="PANTHER" id="PTHR43628">
    <property type="entry name" value="ACTIVATOR OF C KINASE PROTEIN 1-RELATED"/>
    <property type="match status" value="1"/>
</dbReference>
<feature type="compositionally biased region" description="Low complexity" evidence="1">
    <location>
        <begin position="293"/>
        <end position="307"/>
    </location>
</feature>
<feature type="compositionally biased region" description="Low complexity" evidence="1">
    <location>
        <begin position="233"/>
        <end position="262"/>
    </location>
</feature>
<dbReference type="EMBL" id="DS268112">
    <property type="protein sequence ID" value="KMM70250.1"/>
    <property type="molecule type" value="Genomic_DNA"/>
</dbReference>
<feature type="compositionally biased region" description="Polar residues" evidence="1">
    <location>
        <begin position="482"/>
        <end position="493"/>
    </location>
</feature>
<reference evidence="3" key="3">
    <citation type="journal article" date="2010" name="Genome Res.">
        <title>Population genomic sequencing of Coccidioides fungi reveals recent hybridization and transposon control.</title>
        <authorList>
            <person name="Neafsey D.E."/>
            <person name="Barker B.M."/>
            <person name="Sharpton T.J."/>
            <person name="Stajich J.E."/>
            <person name="Park D.J."/>
            <person name="Whiston E."/>
            <person name="Hung C.-Y."/>
            <person name="McMahan C."/>
            <person name="White J."/>
            <person name="Sykes S."/>
            <person name="Heiman D."/>
            <person name="Young S."/>
            <person name="Zeng Q."/>
            <person name="Abouelleil A."/>
            <person name="Aftuck L."/>
            <person name="Bessette D."/>
            <person name="Brown A."/>
            <person name="FitzGerald M."/>
            <person name="Lui A."/>
            <person name="Macdonald J.P."/>
            <person name="Priest M."/>
            <person name="Orbach M.J."/>
            <person name="Galgiani J.N."/>
            <person name="Kirkland T.N."/>
            <person name="Cole G.T."/>
            <person name="Birren B.W."/>
            <person name="Henn M.R."/>
            <person name="Taylor J.W."/>
            <person name="Rounsley S.D."/>
        </authorList>
    </citation>
    <scope>NUCLEOTIDE SEQUENCE [LARGE SCALE GENOMIC DNA]</scope>
    <source>
        <strain evidence="3">RMSCC 3488</strain>
    </source>
</reference>
<dbReference type="Proteomes" id="UP000054567">
    <property type="component" value="Unassembled WGS sequence"/>
</dbReference>
<feature type="region of interest" description="Disordered" evidence="1">
    <location>
        <begin position="701"/>
        <end position="738"/>
    </location>
</feature>
<dbReference type="OrthoDB" id="2384430at2759"/>
<dbReference type="Gene3D" id="1.25.40.10">
    <property type="entry name" value="Tetratricopeptide repeat domain"/>
    <property type="match status" value="1"/>
</dbReference>
<feature type="compositionally biased region" description="Low complexity" evidence="1">
    <location>
        <begin position="413"/>
        <end position="423"/>
    </location>
</feature>
<feature type="compositionally biased region" description="Basic and acidic residues" evidence="1">
    <location>
        <begin position="138"/>
        <end position="148"/>
    </location>
</feature>
<feature type="region of interest" description="Disordered" evidence="1">
    <location>
        <begin position="379"/>
        <end position="515"/>
    </location>
</feature>
<dbReference type="AlphaFoldDB" id="A0A0J6FLD2"/>